<dbReference type="InterPro" id="IPR026395">
    <property type="entry name" value="CshA_fibril"/>
</dbReference>
<evidence type="ECO:0000256" key="1">
    <source>
        <dbReference type="SAM" id="SignalP"/>
    </source>
</evidence>
<comment type="caution">
    <text evidence="3">The sequence shown here is derived from an EMBL/GenBank/DDBJ whole genome shotgun (WGS) entry which is preliminary data.</text>
</comment>
<dbReference type="AlphaFoldDB" id="A0AAE3W762"/>
<keyword evidence="1" id="KW-0732">Signal</keyword>
<reference evidence="3 4" key="1">
    <citation type="submission" date="2023-07" db="EMBL/GenBank/DDBJ databases">
        <title>Sequencing the genomes of 1000 actinobacteria strains.</title>
        <authorList>
            <person name="Klenk H.-P."/>
        </authorList>
    </citation>
    <scope>NUCLEOTIDE SEQUENCE [LARGE SCALE GENOMIC DNA]</scope>
    <source>
        <strain evidence="3 4">DSM 44709</strain>
    </source>
</reference>
<keyword evidence="4" id="KW-1185">Reference proteome</keyword>
<evidence type="ECO:0000313" key="4">
    <source>
        <dbReference type="Proteomes" id="UP001240236"/>
    </source>
</evidence>
<dbReference type="Proteomes" id="UP001240236">
    <property type="component" value="Unassembled WGS sequence"/>
</dbReference>
<name>A0AAE3W762_9ACTN</name>
<sequence length="259" mass="26319">MPTPRSLTFATAAVLAAPALALPLLAASPAAAAPAAGTAEAPELAPVWAPLTSSAAGLVKQQVTLALPAGWSMQLANRHPDYTDCVVVPNGFYARESATTISYTPTLGFLGTADPVTIELTDPAGERHTTTYTPTVTRPAPPAVDDLHSSGRAGEEQRVQVPLPAGGGIGYVAPDGTELPPGAVVPQGEFSMAAISGVAAEEGRPFDPTLISAAGFVIFTPARGAATGPVPPIRYRVTDAYGQTSIATYTPSVTGYSAK</sequence>
<dbReference type="RefSeq" id="WP_307245085.1">
    <property type="nucleotide sequence ID" value="NZ_JAUSUZ010000001.1"/>
</dbReference>
<proteinExistence type="predicted"/>
<feature type="chain" id="PRO_5042293197" evidence="1">
    <location>
        <begin position="33"/>
        <end position="259"/>
    </location>
</feature>
<gene>
    <name evidence="3" type="ORF">J2S42_006354</name>
</gene>
<dbReference type="Pfam" id="PF19076">
    <property type="entry name" value="CshA_repeat"/>
    <property type="match status" value="1"/>
</dbReference>
<evidence type="ECO:0000313" key="3">
    <source>
        <dbReference type="EMBL" id="MDQ0369685.1"/>
    </source>
</evidence>
<evidence type="ECO:0000259" key="2">
    <source>
        <dbReference type="Pfam" id="PF19076"/>
    </source>
</evidence>
<feature type="signal peptide" evidence="1">
    <location>
        <begin position="1"/>
        <end position="32"/>
    </location>
</feature>
<protein>
    <submittedName>
        <fullName evidence="3">CshA-type fibril repeat protein</fullName>
    </submittedName>
</protein>
<accession>A0AAE3W762</accession>
<feature type="domain" description="CshA" evidence="2">
    <location>
        <begin position="72"/>
        <end position="136"/>
    </location>
</feature>
<dbReference type="EMBL" id="JAUSUZ010000001">
    <property type="protein sequence ID" value="MDQ0369685.1"/>
    <property type="molecule type" value="Genomic_DNA"/>
</dbReference>
<organism evidence="3 4">
    <name type="scientific">Catenuloplanes indicus</name>
    <dbReference type="NCBI Taxonomy" id="137267"/>
    <lineage>
        <taxon>Bacteria</taxon>
        <taxon>Bacillati</taxon>
        <taxon>Actinomycetota</taxon>
        <taxon>Actinomycetes</taxon>
        <taxon>Micromonosporales</taxon>
        <taxon>Micromonosporaceae</taxon>
        <taxon>Catenuloplanes</taxon>
    </lineage>
</organism>